<evidence type="ECO:0000256" key="6">
    <source>
        <dbReference type="SAM" id="Phobius"/>
    </source>
</evidence>
<evidence type="ECO:0000256" key="1">
    <source>
        <dbReference type="ARBA" id="ARBA00004141"/>
    </source>
</evidence>
<dbReference type="GeneID" id="105851018"/>
<reference evidence="8" key="2">
    <citation type="submission" date="2025-08" db="UniProtKB">
        <authorList>
            <consortium name="RefSeq"/>
        </authorList>
    </citation>
    <scope>IDENTIFICATION</scope>
</reference>
<feature type="transmembrane region" description="Helical" evidence="6">
    <location>
        <begin position="222"/>
        <end position="240"/>
    </location>
</feature>
<name>A0ABM4BAL2_HYDVU</name>
<feature type="transmembrane region" description="Helical" evidence="6">
    <location>
        <begin position="122"/>
        <end position="145"/>
    </location>
</feature>
<dbReference type="RefSeq" id="XP_065645920.1">
    <property type="nucleotide sequence ID" value="XM_065789848.1"/>
</dbReference>
<feature type="transmembrane region" description="Helical" evidence="6">
    <location>
        <begin position="157"/>
        <end position="174"/>
    </location>
</feature>
<keyword evidence="5 6" id="KW-0472">Membrane</keyword>
<dbReference type="Proteomes" id="UP001652625">
    <property type="component" value="Chromosome 02"/>
</dbReference>
<feature type="transmembrane region" description="Helical" evidence="6">
    <location>
        <begin position="54"/>
        <end position="73"/>
    </location>
</feature>
<protein>
    <submittedName>
        <fullName evidence="8">Membrane progestin receptor gamma-A</fullName>
    </submittedName>
</protein>
<keyword evidence="3 6" id="KW-0812">Transmembrane</keyword>
<evidence type="ECO:0000256" key="3">
    <source>
        <dbReference type="ARBA" id="ARBA00022692"/>
    </source>
</evidence>
<reference evidence="7" key="1">
    <citation type="submission" date="2025-05" db="UniProtKB">
        <authorList>
            <consortium name="RefSeq"/>
        </authorList>
    </citation>
    <scope>NUCLEOTIDE SEQUENCE [LARGE SCALE GENOMIC DNA]</scope>
</reference>
<dbReference type="Pfam" id="PF03006">
    <property type="entry name" value="HlyIII"/>
    <property type="match status" value="1"/>
</dbReference>
<keyword evidence="8" id="KW-0675">Receptor</keyword>
<evidence type="ECO:0000256" key="4">
    <source>
        <dbReference type="ARBA" id="ARBA00022989"/>
    </source>
</evidence>
<feature type="transmembrane region" description="Helical" evidence="6">
    <location>
        <begin position="291"/>
        <end position="312"/>
    </location>
</feature>
<proteinExistence type="inferred from homology"/>
<comment type="similarity">
    <text evidence="2">Belongs to the ADIPOR family.</text>
</comment>
<dbReference type="InterPro" id="IPR004254">
    <property type="entry name" value="AdipoR/HlyIII-related"/>
</dbReference>
<keyword evidence="7" id="KW-1185">Reference proteome</keyword>
<organism evidence="7 8">
    <name type="scientific">Hydra vulgaris</name>
    <name type="common">Hydra</name>
    <name type="synonym">Hydra attenuata</name>
    <dbReference type="NCBI Taxonomy" id="6087"/>
    <lineage>
        <taxon>Eukaryota</taxon>
        <taxon>Metazoa</taxon>
        <taxon>Cnidaria</taxon>
        <taxon>Hydrozoa</taxon>
        <taxon>Hydroidolina</taxon>
        <taxon>Anthoathecata</taxon>
        <taxon>Aplanulata</taxon>
        <taxon>Hydridae</taxon>
        <taxon>Hydra</taxon>
    </lineage>
</organism>
<feature type="transmembrane region" description="Helical" evidence="6">
    <location>
        <begin position="186"/>
        <end position="202"/>
    </location>
</feature>
<evidence type="ECO:0000313" key="7">
    <source>
        <dbReference type="Proteomes" id="UP001652625"/>
    </source>
</evidence>
<evidence type="ECO:0000256" key="5">
    <source>
        <dbReference type="ARBA" id="ARBA00023136"/>
    </source>
</evidence>
<evidence type="ECO:0000313" key="8">
    <source>
        <dbReference type="RefSeq" id="XP_065645920.1"/>
    </source>
</evidence>
<sequence>MKTENLDEDMLFNLRREEVLSEFHDPFIITGYRKPFLSFKNCVKSSVMFSCNESFNILSHFVSFVFFIFLFVLCFKSELDIKDVETWPLASNMLGNIGFTLMSTIAHTFNSLSVETRHKCFYLDYAAISIYAFCSGQATFFYASAFFSDNIFLNNSYLFHIVGALISITSTLLNCFSRMKWQSKKYIIRTLTYICAYIWNFLPYGYRLLTCTNRLDCDKSGLKLAILNSTLFLMAGILNVTKIPERFYPGKFDCCGQSHNLMHIFLSVGSYLQLQFIRIEMSRGFQSKKDYFYSLLATIFVINVNLLVAILFPTKYKSGNVVQPKKSK</sequence>
<dbReference type="PANTHER" id="PTHR20855">
    <property type="entry name" value="ADIPOR/PROGESTIN RECEPTOR-RELATED"/>
    <property type="match status" value="1"/>
</dbReference>
<accession>A0ABM4BAL2</accession>
<dbReference type="PANTHER" id="PTHR20855:SF143">
    <property type="entry name" value="MEMBRANE PROGESTIN RECEPTOR EPSILON"/>
    <property type="match status" value="1"/>
</dbReference>
<feature type="transmembrane region" description="Helical" evidence="6">
    <location>
        <begin position="93"/>
        <end position="110"/>
    </location>
</feature>
<evidence type="ECO:0000256" key="2">
    <source>
        <dbReference type="ARBA" id="ARBA00007018"/>
    </source>
</evidence>
<gene>
    <name evidence="8" type="primary">LOC105851018</name>
</gene>
<comment type="subcellular location">
    <subcellularLocation>
        <location evidence="1">Membrane</location>
        <topology evidence="1">Multi-pass membrane protein</topology>
    </subcellularLocation>
</comment>
<keyword evidence="4 6" id="KW-1133">Transmembrane helix</keyword>